<organism evidence="1 2">
    <name type="scientific">Nannocystis radixulma</name>
    <dbReference type="NCBI Taxonomy" id="2995305"/>
    <lineage>
        <taxon>Bacteria</taxon>
        <taxon>Pseudomonadati</taxon>
        <taxon>Myxococcota</taxon>
        <taxon>Polyangia</taxon>
        <taxon>Nannocystales</taxon>
        <taxon>Nannocystaceae</taxon>
        <taxon>Nannocystis</taxon>
    </lineage>
</organism>
<dbReference type="Proteomes" id="UP001217838">
    <property type="component" value="Unassembled WGS sequence"/>
</dbReference>
<evidence type="ECO:0000313" key="2">
    <source>
        <dbReference type="Proteomes" id="UP001217838"/>
    </source>
</evidence>
<sequence>MREILAAHPWSPSVLGYRSPTFSPAIDAALAALGDLEFERVAAATAAYAAFFFAWPTAARVLPGALVQGFPQPDGRRKHHVLTVWVCSSSRT</sequence>
<dbReference type="EMBL" id="JAQNDN010000001">
    <property type="protein sequence ID" value="MDC0667005.1"/>
    <property type="molecule type" value="Genomic_DNA"/>
</dbReference>
<name>A0ABT5AYT9_9BACT</name>
<reference evidence="1 2" key="1">
    <citation type="submission" date="2022-11" db="EMBL/GenBank/DDBJ databases">
        <title>Minimal conservation of predation-associated metabolite biosynthetic gene clusters underscores biosynthetic potential of Myxococcota including descriptions for ten novel species: Archangium lansinium sp. nov., Myxococcus landrumus sp. nov., Nannocystis bai.</title>
        <authorList>
            <person name="Ahearne A."/>
            <person name="Stevens C."/>
            <person name="Dowd S."/>
        </authorList>
    </citation>
    <scope>NUCLEOTIDE SEQUENCE [LARGE SCALE GENOMIC DNA]</scope>
    <source>
        <strain evidence="1 2">NCELM</strain>
    </source>
</reference>
<accession>A0ABT5AYT9</accession>
<comment type="caution">
    <text evidence="1">The sequence shown here is derived from an EMBL/GenBank/DDBJ whole genome shotgun (WGS) entry which is preliminary data.</text>
</comment>
<gene>
    <name evidence="1" type="ORF">POL58_04620</name>
</gene>
<dbReference type="RefSeq" id="WP_271994813.1">
    <property type="nucleotide sequence ID" value="NZ_JAQNDN010000001.1"/>
</dbReference>
<keyword evidence="2" id="KW-1185">Reference proteome</keyword>
<protein>
    <submittedName>
        <fullName evidence="1">Uncharacterized protein</fullName>
    </submittedName>
</protein>
<evidence type="ECO:0000313" key="1">
    <source>
        <dbReference type="EMBL" id="MDC0667005.1"/>
    </source>
</evidence>
<proteinExistence type="predicted"/>